<keyword evidence="4 7" id="KW-0863">Zinc-finger</keyword>
<dbReference type="Gene3D" id="3.30.160.60">
    <property type="entry name" value="Classic Zinc Finger"/>
    <property type="match status" value="3"/>
</dbReference>
<keyword evidence="10" id="KW-1185">Reference proteome</keyword>
<proteinExistence type="predicted"/>
<protein>
    <recommendedName>
        <fullName evidence="8">C2H2-type domain-containing protein</fullName>
    </recommendedName>
</protein>
<evidence type="ECO:0000256" key="1">
    <source>
        <dbReference type="ARBA" id="ARBA00004123"/>
    </source>
</evidence>
<dbReference type="SUPFAM" id="SSF57667">
    <property type="entry name" value="beta-beta-alpha zinc fingers"/>
    <property type="match status" value="3"/>
</dbReference>
<dbReference type="AlphaFoldDB" id="A0AAV8X5M0"/>
<dbReference type="SMART" id="SM00355">
    <property type="entry name" value="ZnF_C2H2"/>
    <property type="match status" value="6"/>
</dbReference>
<feature type="domain" description="C2H2-type" evidence="8">
    <location>
        <begin position="242"/>
        <end position="266"/>
    </location>
</feature>
<gene>
    <name evidence="9" type="ORF">NQ314_013639</name>
</gene>
<keyword evidence="2" id="KW-0479">Metal-binding</keyword>
<dbReference type="Pfam" id="PF00096">
    <property type="entry name" value="zf-C2H2"/>
    <property type="match status" value="1"/>
</dbReference>
<feature type="domain" description="C2H2-type" evidence="8">
    <location>
        <begin position="164"/>
        <end position="191"/>
    </location>
</feature>
<keyword evidence="5" id="KW-0862">Zinc</keyword>
<evidence type="ECO:0000256" key="2">
    <source>
        <dbReference type="ARBA" id="ARBA00022723"/>
    </source>
</evidence>
<dbReference type="GO" id="GO:0001228">
    <property type="term" value="F:DNA-binding transcription activator activity, RNA polymerase II-specific"/>
    <property type="evidence" value="ECO:0007669"/>
    <property type="project" value="TreeGrafter"/>
</dbReference>
<evidence type="ECO:0000256" key="4">
    <source>
        <dbReference type="ARBA" id="ARBA00022771"/>
    </source>
</evidence>
<keyword evidence="6" id="KW-0539">Nucleus</keyword>
<dbReference type="GO" id="GO:0000978">
    <property type="term" value="F:RNA polymerase II cis-regulatory region sequence-specific DNA binding"/>
    <property type="evidence" value="ECO:0007669"/>
    <property type="project" value="TreeGrafter"/>
</dbReference>
<dbReference type="EMBL" id="JANEYF010003796">
    <property type="protein sequence ID" value="KAJ8934004.1"/>
    <property type="molecule type" value="Genomic_DNA"/>
</dbReference>
<keyword evidence="3" id="KW-0677">Repeat</keyword>
<dbReference type="GO" id="GO:0005634">
    <property type="term" value="C:nucleus"/>
    <property type="evidence" value="ECO:0007669"/>
    <property type="project" value="UniProtKB-SubCell"/>
</dbReference>
<evidence type="ECO:0000256" key="6">
    <source>
        <dbReference type="ARBA" id="ARBA00023242"/>
    </source>
</evidence>
<dbReference type="InterPro" id="IPR013087">
    <property type="entry name" value="Znf_C2H2_type"/>
</dbReference>
<evidence type="ECO:0000259" key="8">
    <source>
        <dbReference type="PROSITE" id="PS50157"/>
    </source>
</evidence>
<accession>A0AAV8X5M0</accession>
<dbReference type="PANTHER" id="PTHR24376:SF235">
    <property type="entry name" value="C2H2-TYPE DOMAIN-CONTAINING PROTEIN"/>
    <property type="match status" value="1"/>
</dbReference>
<organism evidence="9 10">
    <name type="scientific">Rhamnusium bicolor</name>
    <dbReference type="NCBI Taxonomy" id="1586634"/>
    <lineage>
        <taxon>Eukaryota</taxon>
        <taxon>Metazoa</taxon>
        <taxon>Ecdysozoa</taxon>
        <taxon>Arthropoda</taxon>
        <taxon>Hexapoda</taxon>
        <taxon>Insecta</taxon>
        <taxon>Pterygota</taxon>
        <taxon>Neoptera</taxon>
        <taxon>Endopterygota</taxon>
        <taxon>Coleoptera</taxon>
        <taxon>Polyphaga</taxon>
        <taxon>Cucujiformia</taxon>
        <taxon>Chrysomeloidea</taxon>
        <taxon>Cerambycidae</taxon>
        <taxon>Lepturinae</taxon>
        <taxon>Rhagiini</taxon>
        <taxon>Rhamnusium</taxon>
    </lineage>
</organism>
<dbReference type="GO" id="GO:0008270">
    <property type="term" value="F:zinc ion binding"/>
    <property type="evidence" value="ECO:0007669"/>
    <property type="project" value="UniProtKB-KW"/>
</dbReference>
<evidence type="ECO:0000256" key="7">
    <source>
        <dbReference type="PROSITE-ProRule" id="PRU00042"/>
    </source>
</evidence>
<dbReference type="PROSITE" id="PS00028">
    <property type="entry name" value="ZINC_FINGER_C2H2_1"/>
    <property type="match status" value="5"/>
</dbReference>
<comment type="subcellular location">
    <subcellularLocation>
        <location evidence="1">Nucleus</location>
    </subcellularLocation>
</comment>
<evidence type="ECO:0000313" key="9">
    <source>
        <dbReference type="EMBL" id="KAJ8934004.1"/>
    </source>
</evidence>
<feature type="domain" description="C2H2-type" evidence="8">
    <location>
        <begin position="88"/>
        <end position="115"/>
    </location>
</feature>
<reference evidence="9" key="1">
    <citation type="journal article" date="2023" name="Insect Mol. Biol.">
        <title>Genome sequencing provides insights into the evolution of gene families encoding plant cell wall-degrading enzymes in longhorned beetles.</title>
        <authorList>
            <person name="Shin N.R."/>
            <person name="Okamura Y."/>
            <person name="Kirsch R."/>
            <person name="Pauchet Y."/>
        </authorList>
    </citation>
    <scope>NUCLEOTIDE SEQUENCE</scope>
    <source>
        <strain evidence="9">RBIC_L_NR</strain>
    </source>
</reference>
<evidence type="ECO:0000313" key="10">
    <source>
        <dbReference type="Proteomes" id="UP001162156"/>
    </source>
</evidence>
<dbReference type="InterPro" id="IPR036236">
    <property type="entry name" value="Znf_C2H2_sf"/>
</dbReference>
<evidence type="ECO:0000256" key="3">
    <source>
        <dbReference type="ARBA" id="ARBA00022737"/>
    </source>
</evidence>
<dbReference type="Proteomes" id="UP001162156">
    <property type="component" value="Unassembled WGS sequence"/>
</dbReference>
<evidence type="ECO:0000256" key="5">
    <source>
        <dbReference type="ARBA" id="ARBA00022833"/>
    </source>
</evidence>
<sequence>MEEKPIKTEVKNEETLEIKDIVIDNKPLNEEIEKDIPDFVNVNNFRHIKRIHDAGKTYFCKICSQKVENYNALQQHRAEQHPEASEHRQCSICPMIFKSSYSFKKHKKEHANNGEFQEGVYRRKDKCYLCGEKFQNYKLYIQHKDYHLYYDKEDFQRAQKNGSFTCKLCQREFQNKQGLFQHMPFHMEKTEKCNICQEFFTYYGYSNHKRRVHLPLECKICKEVVEGTVYIYAILLSVLKAYYCGFCDMEFEDLSQLKYHRHSPTHIINIDSKIEVERDCEVKSHFDEEDIEVKKEPVE</sequence>
<name>A0AAV8X5M0_9CUCU</name>
<dbReference type="PROSITE" id="PS50157">
    <property type="entry name" value="ZINC_FINGER_C2H2_2"/>
    <property type="match status" value="3"/>
</dbReference>
<comment type="caution">
    <text evidence="9">The sequence shown here is derived from an EMBL/GenBank/DDBJ whole genome shotgun (WGS) entry which is preliminary data.</text>
</comment>
<dbReference type="PANTHER" id="PTHR24376">
    <property type="entry name" value="ZINC FINGER PROTEIN"/>
    <property type="match status" value="1"/>
</dbReference>